<dbReference type="InterPro" id="IPR036388">
    <property type="entry name" value="WH-like_DNA-bd_sf"/>
</dbReference>
<dbReference type="PROSITE" id="PS00519">
    <property type="entry name" value="HTH_ASNC_1"/>
    <property type="match status" value="1"/>
</dbReference>
<dbReference type="SMART" id="SM00344">
    <property type="entry name" value="HTH_ASNC"/>
    <property type="match status" value="1"/>
</dbReference>
<dbReference type="InterPro" id="IPR000485">
    <property type="entry name" value="AsnC-type_HTH_dom"/>
</dbReference>
<keyword evidence="1" id="KW-0805">Transcription regulation</keyword>
<name>A0A372GFF7_9ACTN</name>
<dbReference type="InterPro" id="IPR019887">
    <property type="entry name" value="Tscrpt_reg_AsnC/Lrp_C"/>
</dbReference>
<dbReference type="PANTHER" id="PTHR30154">
    <property type="entry name" value="LEUCINE-RESPONSIVE REGULATORY PROTEIN"/>
    <property type="match status" value="1"/>
</dbReference>
<dbReference type="Gene3D" id="1.10.10.10">
    <property type="entry name" value="Winged helix-like DNA-binding domain superfamily/Winged helix DNA-binding domain"/>
    <property type="match status" value="1"/>
</dbReference>
<keyword evidence="2" id="KW-0238">DNA-binding</keyword>
<dbReference type="InterPro" id="IPR019888">
    <property type="entry name" value="Tscrpt_reg_AsnC-like"/>
</dbReference>
<evidence type="ECO:0000256" key="1">
    <source>
        <dbReference type="ARBA" id="ARBA00023015"/>
    </source>
</evidence>
<dbReference type="AlphaFoldDB" id="A0A372GFF7"/>
<dbReference type="RefSeq" id="WP_117400496.1">
    <property type="nucleotide sequence ID" value="NZ_QVNQ01000005.1"/>
</dbReference>
<reference evidence="5 6" key="1">
    <citation type="submission" date="2018-08" db="EMBL/GenBank/DDBJ databases">
        <title>Actinomadura spongicola sp. nov., isolated from marine sponge Leucetta chagosensis.</title>
        <authorList>
            <person name="Li L."/>
            <person name="Lin H.W."/>
        </authorList>
    </citation>
    <scope>NUCLEOTIDE SEQUENCE [LARGE SCALE GENOMIC DNA]</scope>
    <source>
        <strain evidence="5 6">LHW52907</strain>
    </source>
</reference>
<dbReference type="InterPro" id="IPR036390">
    <property type="entry name" value="WH_DNA-bd_sf"/>
</dbReference>
<protein>
    <submittedName>
        <fullName evidence="5">Lrp/AsnC family transcriptional regulator</fullName>
    </submittedName>
</protein>
<keyword evidence="3" id="KW-0804">Transcription</keyword>
<keyword evidence="6" id="KW-1185">Reference proteome</keyword>
<dbReference type="InterPro" id="IPR019885">
    <property type="entry name" value="Tscrpt_reg_HTH_AsnC-type_CS"/>
</dbReference>
<gene>
    <name evidence="5" type="ORF">D0T12_16445</name>
</gene>
<dbReference type="GO" id="GO:0005829">
    <property type="term" value="C:cytosol"/>
    <property type="evidence" value="ECO:0007669"/>
    <property type="project" value="TreeGrafter"/>
</dbReference>
<dbReference type="Pfam" id="PF13412">
    <property type="entry name" value="HTH_24"/>
    <property type="match status" value="1"/>
</dbReference>
<dbReference type="InterPro" id="IPR011008">
    <property type="entry name" value="Dimeric_a/b-barrel"/>
</dbReference>
<dbReference type="PANTHER" id="PTHR30154:SF53">
    <property type="entry name" value="HTH-TYPE TRANSCRIPTIONAL REGULATOR LRPC"/>
    <property type="match status" value="1"/>
</dbReference>
<comment type="caution">
    <text evidence="5">The sequence shown here is derived from an EMBL/GenBank/DDBJ whole genome shotgun (WGS) entry which is preliminary data.</text>
</comment>
<dbReference type="OrthoDB" id="9809462at2"/>
<evidence type="ECO:0000259" key="4">
    <source>
        <dbReference type="PROSITE" id="PS50956"/>
    </source>
</evidence>
<evidence type="ECO:0000256" key="2">
    <source>
        <dbReference type="ARBA" id="ARBA00023125"/>
    </source>
</evidence>
<organism evidence="5 6">
    <name type="scientific">Actinomadura spongiicola</name>
    <dbReference type="NCBI Taxonomy" id="2303421"/>
    <lineage>
        <taxon>Bacteria</taxon>
        <taxon>Bacillati</taxon>
        <taxon>Actinomycetota</taxon>
        <taxon>Actinomycetes</taxon>
        <taxon>Streptosporangiales</taxon>
        <taxon>Thermomonosporaceae</taxon>
        <taxon>Actinomadura</taxon>
    </lineage>
</organism>
<dbReference type="Proteomes" id="UP000262882">
    <property type="component" value="Unassembled WGS sequence"/>
</dbReference>
<dbReference type="GO" id="GO:0043565">
    <property type="term" value="F:sequence-specific DNA binding"/>
    <property type="evidence" value="ECO:0007669"/>
    <property type="project" value="InterPro"/>
</dbReference>
<sequence length="155" mass="16741">MSRQLDEVDRTILREMTSDARQTIRALAATVGLSEPSVRDRLQRLERDGVITGYHAALDPASVDADTTAFVALRFTMSAKAEVNAALAGDPRVLEVHEVAGEDCYWLKVRVAGTGPLAETLDHIRAIPSVTGTSTTIVLRTVFERPLGVDASGPR</sequence>
<dbReference type="PROSITE" id="PS50956">
    <property type="entry name" value="HTH_ASNC_2"/>
    <property type="match status" value="1"/>
</dbReference>
<evidence type="ECO:0000313" key="6">
    <source>
        <dbReference type="Proteomes" id="UP000262882"/>
    </source>
</evidence>
<dbReference type="SUPFAM" id="SSF54909">
    <property type="entry name" value="Dimeric alpha+beta barrel"/>
    <property type="match status" value="1"/>
</dbReference>
<accession>A0A372GFF7</accession>
<dbReference type="EMBL" id="QVNQ01000005">
    <property type="protein sequence ID" value="RFS83813.1"/>
    <property type="molecule type" value="Genomic_DNA"/>
</dbReference>
<proteinExistence type="predicted"/>
<dbReference type="PRINTS" id="PR00033">
    <property type="entry name" value="HTHASNC"/>
</dbReference>
<evidence type="ECO:0000313" key="5">
    <source>
        <dbReference type="EMBL" id="RFS83813.1"/>
    </source>
</evidence>
<dbReference type="Gene3D" id="3.30.70.920">
    <property type="match status" value="1"/>
</dbReference>
<feature type="domain" description="HTH asnC-type" evidence="4">
    <location>
        <begin position="5"/>
        <end position="66"/>
    </location>
</feature>
<dbReference type="Pfam" id="PF01037">
    <property type="entry name" value="AsnC_trans_reg"/>
    <property type="match status" value="1"/>
</dbReference>
<dbReference type="SUPFAM" id="SSF46785">
    <property type="entry name" value="Winged helix' DNA-binding domain"/>
    <property type="match status" value="1"/>
</dbReference>
<dbReference type="GO" id="GO:0043200">
    <property type="term" value="P:response to amino acid"/>
    <property type="evidence" value="ECO:0007669"/>
    <property type="project" value="TreeGrafter"/>
</dbReference>
<evidence type="ECO:0000256" key="3">
    <source>
        <dbReference type="ARBA" id="ARBA00023163"/>
    </source>
</evidence>